<dbReference type="NCBIfam" id="TIGR00826">
    <property type="entry name" value="EIIB_glc"/>
    <property type="match status" value="1"/>
</dbReference>
<keyword evidence="10 12" id="KW-0472">Membrane</keyword>
<evidence type="ECO:0000313" key="16">
    <source>
        <dbReference type="Proteomes" id="UP000254571"/>
    </source>
</evidence>
<dbReference type="Gene3D" id="3.30.1360.60">
    <property type="entry name" value="Glucose permease domain IIB"/>
    <property type="match status" value="1"/>
</dbReference>
<dbReference type="PROSITE" id="PS51098">
    <property type="entry name" value="PTS_EIIB_TYPE_1"/>
    <property type="match status" value="1"/>
</dbReference>
<dbReference type="Pfam" id="PF00367">
    <property type="entry name" value="PTS_EIIB"/>
    <property type="match status" value="1"/>
</dbReference>
<dbReference type="GO" id="GO:0009401">
    <property type="term" value="P:phosphoenolpyruvate-dependent sugar phosphotransferase system"/>
    <property type="evidence" value="ECO:0007669"/>
    <property type="project" value="UniProtKB-KW"/>
</dbReference>
<feature type="domain" description="PTS EIIB type-1" evidence="13">
    <location>
        <begin position="234"/>
        <end position="312"/>
    </location>
</feature>
<dbReference type="SUPFAM" id="SSF55604">
    <property type="entry name" value="Glucose permease domain IIB"/>
    <property type="match status" value="1"/>
</dbReference>
<evidence type="ECO:0000256" key="8">
    <source>
        <dbReference type="ARBA" id="ARBA00022777"/>
    </source>
</evidence>
<keyword evidence="3" id="KW-1003">Cell membrane</keyword>
<protein>
    <submittedName>
        <fullName evidence="15">PTS system protein</fullName>
    </submittedName>
</protein>
<keyword evidence="5" id="KW-0808">Transferase</keyword>
<evidence type="ECO:0000259" key="14">
    <source>
        <dbReference type="PROSITE" id="PS51103"/>
    </source>
</evidence>
<proteinExistence type="predicted"/>
<feature type="transmembrane region" description="Helical" evidence="12">
    <location>
        <begin position="102"/>
        <end position="120"/>
    </location>
</feature>
<evidence type="ECO:0000259" key="13">
    <source>
        <dbReference type="PROSITE" id="PS51098"/>
    </source>
</evidence>
<keyword evidence="6" id="KW-0598">Phosphotransferase system</keyword>
<evidence type="ECO:0000256" key="3">
    <source>
        <dbReference type="ARBA" id="ARBA00022475"/>
    </source>
</evidence>
<dbReference type="InterPro" id="IPR018113">
    <property type="entry name" value="PTrfase_EIIB_Cys"/>
</dbReference>
<evidence type="ECO:0000256" key="1">
    <source>
        <dbReference type="ARBA" id="ARBA00004651"/>
    </source>
</evidence>
<keyword evidence="2" id="KW-0813">Transport</keyword>
<dbReference type="GO" id="GO:0090563">
    <property type="term" value="F:protein-phosphocysteine-sugar phosphotransferase activity"/>
    <property type="evidence" value="ECO:0007669"/>
    <property type="project" value="TreeGrafter"/>
</dbReference>
<dbReference type="Pfam" id="PF02378">
    <property type="entry name" value="PTS_EIIC"/>
    <property type="match status" value="1"/>
</dbReference>
<dbReference type="GO" id="GO:0016301">
    <property type="term" value="F:kinase activity"/>
    <property type="evidence" value="ECO:0007669"/>
    <property type="project" value="UniProtKB-KW"/>
</dbReference>
<keyword evidence="7 12" id="KW-0812">Transmembrane</keyword>
<feature type="active site" description="Phosphocysteine intermediate; for EIIB activity" evidence="11">
    <location>
        <position position="256"/>
    </location>
</feature>
<dbReference type="GO" id="GO:0005886">
    <property type="term" value="C:plasma membrane"/>
    <property type="evidence" value="ECO:0007669"/>
    <property type="project" value="UniProtKB-SubCell"/>
</dbReference>
<keyword evidence="8" id="KW-0418">Kinase</keyword>
<dbReference type="GO" id="GO:0008982">
    <property type="term" value="F:protein-N(PI)-phosphohistidine-sugar phosphotransferase activity"/>
    <property type="evidence" value="ECO:0007669"/>
    <property type="project" value="InterPro"/>
</dbReference>
<gene>
    <name evidence="15" type="primary">ptsG_1</name>
    <name evidence="15" type="ORF">NCTC9149_00121</name>
</gene>
<dbReference type="InterPro" id="IPR003352">
    <property type="entry name" value="PTS_EIIC"/>
</dbReference>
<evidence type="ECO:0000256" key="5">
    <source>
        <dbReference type="ARBA" id="ARBA00022679"/>
    </source>
</evidence>
<evidence type="ECO:0000313" key="15">
    <source>
        <dbReference type="EMBL" id="STW03798.1"/>
    </source>
</evidence>
<feature type="transmembrane region" description="Helical" evidence="12">
    <location>
        <begin position="74"/>
        <end position="93"/>
    </location>
</feature>
<evidence type="ECO:0000256" key="12">
    <source>
        <dbReference type="SAM" id="Phobius"/>
    </source>
</evidence>
<dbReference type="CDD" id="cd00212">
    <property type="entry name" value="PTS_IIB_glc"/>
    <property type="match status" value="1"/>
</dbReference>
<keyword evidence="4" id="KW-0762">Sugar transport</keyword>
<accession>A0A7H4NUD3</accession>
<dbReference type="InterPro" id="IPR036878">
    <property type="entry name" value="Glu_permease_IIB"/>
</dbReference>
<evidence type="ECO:0000256" key="2">
    <source>
        <dbReference type="ARBA" id="ARBA00022448"/>
    </source>
</evidence>
<comment type="caution">
    <text evidence="15">The sequence shown here is derived from an EMBL/GenBank/DDBJ whole genome shotgun (WGS) entry which is preliminary data.</text>
</comment>
<dbReference type="PROSITE" id="PS51103">
    <property type="entry name" value="PTS_EIIC_TYPE_1"/>
    <property type="match status" value="1"/>
</dbReference>
<evidence type="ECO:0000256" key="11">
    <source>
        <dbReference type="PROSITE-ProRule" id="PRU00421"/>
    </source>
</evidence>
<reference evidence="15 16" key="1">
    <citation type="submission" date="2018-06" db="EMBL/GenBank/DDBJ databases">
        <authorList>
            <consortium name="Pathogen Informatics"/>
            <person name="Doyle S."/>
        </authorList>
    </citation>
    <scope>NUCLEOTIDE SEQUENCE [LARGE SCALE GENOMIC DNA]</scope>
    <source>
        <strain evidence="15 16">NCTC9149</strain>
    </source>
</reference>
<dbReference type="PANTHER" id="PTHR30009">
    <property type="entry name" value="CYTOCHROME C-TYPE SYNTHESIS PROTEIN AND PTS TRANSMEMBRANE COMPONENT"/>
    <property type="match status" value="1"/>
</dbReference>
<evidence type="ECO:0000256" key="7">
    <source>
        <dbReference type="ARBA" id="ARBA00022692"/>
    </source>
</evidence>
<organism evidence="15 16">
    <name type="scientific">Klebsiella grimontii</name>
    <dbReference type="NCBI Taxonomy" id="2058152"/>
    <lineage>
        <taxon>Bacteria</taxon>
        <taxon>Pseudomonadati</taxon>
        <taxon>Pseudomonadota</taxon>
        <taxon>Gammaproteobacteria</taxon>
        <taxon>Enterobacterales</taxon>
        <taxon>Enterobacteriaceae</taxon>
        <taxon>Klebsiella/Raoultella group</taxon>
        <taxon>Klebsiella</taxon>
    </lineage>
</organism>
<sequence length="312" mass="34580">MKNAGVAGVFVYGFFEKFLIPTGLHHFVWSPFQLTQIGGTLSVDGQVVSGTQAIFLAYMRHPDLTPVMNEALRFSQQGMTTIFGLAGASLAFYHTAKPEKKMMAKAILLPAIITSMLTGITEPIEFTFLFISPLLWVIHATLTAASQAICDIFTVRPWGASGLIEFLIYNLPLPVSLTRWPGYVLIGIGQFAVYYVIFRTLVVKLNLKTPGREDDENVKLYSKADYRKKMGEPQSVTNEIINGLGGKENIISVDNCFTRLRVAIHNMDLVDDTILKSTGANGVVRNRNEVQVIYGVKVGQVRSRVDSWLAEN</sequence>
<feature type="transmembrane region" description="Helical" evidence="12">
    <location>
        <begin position="183"/>
        <end position="202"/>
    </location>
</feature>
<evidence type="ECO:0000256" key="4">
    <source>
        <dbReference type="ARBA" id="ARBA00022597"/>
    </source>
</evidence>
<evidence type="ECO:0000256" key="6">
    <source>
        <dbReference type="ARBA" id="ARBA00022683"/>
    </source>
</evidence>
<dbReference type="InterPro" id="IPR050429">
    <property type="entry name" value="PTS_Glucose_EIICBA"/>
</dbReference>
<comment type="subcellular location">
    <subcellularLocation>
        <location evidence="1">Cell membrane</location>
        <topology evidence="1">Multi-pass membrane protein</topology>
    </subcellularLocation>
</comment>
<name>A0A7H4NUD3_9ENTR</name>
<dbReference type="EMBL" id="UGMX01000002">
    <property type="protein sequence ID" value="STW03798.1"/>
    <property type="molecule type" value="Genomic_DNA"/>
</dbReference>
<dbReference type="Proteomes" id="UP000254571">
    <property type="component" value="Unassembled WGS sequence"/>
</dbReference>
<dbReference type="InterPro" id="IPR013013">
    <property type="entry name" value="PTS_EIIC_1"/>
</dbReference>
<dbReference type="InterPro" id="IPR001996">
    <property type="entry name" value="PTS_IIB_1"/>
</dbReference>
<dbReference type="AlphaFoldDB" id="A0A7H4NUD3"/>
<evidence type="ECO:0000256" key="10">
    <source>
        <dbReference type="ARBA" id="ARBA00023136"/>
    </source>
</evidence>
<keyword evidence="9 12" id="KW-1133">Transmembrane helix</keyword>
<dbReference type="PROSITE" id="PS01035">
    <property type="entry name" value="PTS_EIIB_TYPE_1_CYS"/>
    <property type="match status" value="1"/>
</dbReference>
<feature type="domain" description="PTS EIIC type-1" evidence="14">
    <location>
        <begin position="1"/>
        <end position="214"/>
    </location>
</feature>
<evidence type="ECO:0000256" key="9">
    <source>
        <dbReference type="ARBA" id="ARBA00022989"/>
    </source>
</evidence>
<dbReference type="PANTHER" id="PTHR30009:SF24">
    <property type="entry name" value="PTS SYSTEM, IIBC COMPONENT"/>
    <property type="match status" value="1"/>
</dbReference>